<protein>
    <submittedName>
        <fullName evidence="3">MlaE family lipid ABC transporter permease subunit</fullName>
    </submittedName>
</protein>
<feature type="transmembrane region" description="Helical" evidence="1">
    <location>
        <begin position="149"/>
        <end position="168"/>
    </location>
</feature>
<feature type="transmembrane region" description="Helical" evidence="1">
    <location>
        <begin position="337"/>
        <end position="359"/>
    </location>
</feature>
<feature type="domain" description="STAS" evidence="2">
    <location>
        <begin position="1"/>
        <end position="76"/>
    </location>
</feature>
<dbReference type="NCBIfam" id="TIGR00056">
    <property type="entry name" value="MlaE family lipid ABC transporter permease subunit"/>
    <property type="match status" value="1"/>
</dbReference>
<dbReference type="PANTHER" id="PTHR30188">
    <property type="entry name" value="ABC TRANSPORTER PERMEASE PROTEIN-RELATED"/>
    <property type="match status" value="1"/>
</dbReference>
<comment type="caution">
    <text evidence="3">The sequence shown here is derived from an EMBL/GenBank/DDBJ whole genome shotgun (WGS) entry which is preliminary data.</text>
</comment>
<dbReference type="SUPFAM" id="SSF52091">
    <property type="entry name" value="SpoIIaa-like"/>
    <property type="match status" value="1"/>
</dbReference>
<dbReference type="Proteomes" id="UP001482231">
    <property type="component" value="Unassembled WGS sequence"/>
</dbReference>
<comment type="similarity">
    <text evidence="1">Belongs to the MlaE permease family.</text>
</comment>
<dbReference type="InterPro" id="IPR036513">
    <property type="entry name" value="STAS_dom_sf"/>
</dbReference>
<dbReference type="EMBL" id="JBAJEX010000004">
    <property type="protein sequence ID" value="MEO1766994.1"/>
    <property type="molecule type" value="Genomic_DNA"/>
</dbReference>
<keyword evidence="1" id="KW-1003">Cell membrane</keyword>
<gene>
    <name evidence="3" type="ORF">V6E02_07205</name>
</gene>
<evidence type="ECO:0000313" key="4">
    <source>
        <dbReference type="Proteomes" id="UP001482231"/>
    </source>
</evidence>
<comment type="subcellular location">
    <subcellularLocation>
        <location evidence="1">Cell inner membrane</location>
        <topology evidence="1">Multi-pass membrane protein</topology>
    </subcellularLocation>
</comment>
<dbReference type="Pfam" id="PF02405">
    <property type="entry name" value="MlaE"/>
    <property type="match status" value="1"/>
</dbReference>
<dbReference type="RefSeq" id="WP_347308103.1">
    <property type="nucleotide sequence ID" value="NZ_JBAJEX010000004.1"/>
</dbReference>
<keyword evidence="4" id="KW-1185">Reference proteome</keyword>
<dbReference type="InterPro" id="IPR030802">
    <property type="entry name" value="Permease_MalE"/>
</dbReference>
<dbReference type="InterPro" id="IPR058548">
    <property type="entry name" value="MlaB-like_STAS"/>
</dbReference>
<keyword evidence="1" id="KW-0472">Membrane</keyword>
<reference evidence="3 4" key="1">
    <citation type="submission" date="2024-02" db="EMBL/GenBank/DDBJ databases">
        <title>New thermophilic sulfur-oxidizing bacteria from a hot springs of the Uzon caldera (Kamchatka, Russia).</title>
        <authorList>
            <person name="Dukat A.M."/>
            <person name="Elcheninov A.G."/>
            <person name="Frolov E.N."/>
        </authorList>
    </citation>
    <scope>NUCLEOTIDE SEQUENCE [LARGE SCALE GENOMIC DNA]</scope>
    <source>
        <strain evidence="3 4">AK1</strain>
    </source>
</reference>
<feature type="transmembrane region" description="Helical" evidence="1">
    <location>
        <begin position="174"/>
        <end position="192"/>
    </location>
</feature>
<keyword evidence="1" id="KW-0997">Cell inner membrane</keyword>
<dbReference type="InterPro" id="IPR003453">
    <property type="entry name" value="ABC_MlaE_roteobac"/>
</dbReference>
<dbReference type="Gene3D" id="3.30.750.24">
    <property type="entry name" value="STAS domain"/>
    <property type="match status" value="1"/>
</dbReference>
<dbReference type="Pfam" id="PF13466">
    <property type="entry name" value="STAS_2"/>
    <property type="match status" value="1"/>
</dbReference>
<evidence type="ECO:0000256" key="1">
    <source>
        <dbReference type="RuleBase" id="RU362044"/>
    </source>
</evidence>
<proteinExistence type="inferred from homology"/>
<dbReference type="PROSITE" id="PS50801">
    <property type="entry name" value="STAS"/>
    <property type="match status" value="1"/>
</dbReference>
<organism evidence="3 4">
    <name type="scientific">Thiobacter aerophilum</name>
    <dbReference type="NCBI Taxonomy" id="3121275"/>
    <lineage>
        <taxon>Bacteria</taxon>
        <taxon>Pseudomonadati</taxon>
        <taxon>Pseudomonadota</taxon>
        <taxon>Betaproteobacteria</taxon>
        <taxon>Burkholderiales</taxon>
        <taxon>Thiobacteraceae</taxon>
        <taxon>Thiobacter</taxon>
    </lineage>
</organism>
<name>A0ABV0EEI6_9BURK</name>
<sequence length="360" mass="38727">MRCLGHWTVQGIAGLKPRVATLAYPGESRLVVDCGDILAFDTAGAWLLDALLCHLRGMGREVELVGLAPERARLLELVQSRAARLPWFAPPRPPGWLARLGMGVSQRWQEAQGMLAFLGETTLSALVALREPRRWRGRLVLHHIQHAGLDALALVGLLAFLVGVVIAYQGATQLARYGANIFVVDLIAHAILRELGPMLVAIIVAGRSGSAFAAQIGTMKVSEEIDALRTLGLSPQEVLVLPRMLALALVLPLLTFYADVLGLLGGFVVARVQLDVDAASFLDRFDDTIRVSTFLFGVGKAPVFALIIALVGCYQGFRAAGSADSVGRHTTLSVVQSIFLIIIVDAVFSVLANVTRLGFR</sequence>
<feature type="transmembrane region" description="Helical" evidence="1">
    <location>
        <begin position="291"/>
        <end position="317"/>
    </location>
</feature>
<accession>A0ABV0EEI6</accession>
<dbReference type="PANTHER" id="PTHR30188:SF3">
    <property type="entry name" value="ABC TRANSPORTER PERMEASE"/>
    <property type="match status" value="1"/>
</dbReference>
<evidence type="ECO:0000259" key="2">
    <source>
        <dbReference type="PROSITE" id="PS50801"/>
    </source>
</evidence>
<dbReference type="InterPro" id="IPR002645">
    <property type="entry name" value="STAS_dom"/>
</dbReference>
<keyword evidence="1" id="KW-1133">Transmembrane helix</keyword>
<keyword evidence="1" id="KW-0812">Transmembrane</keyword>
<feature type="transmembrane region" description="Helical" evidence="1">
    <location>
        <begin position="244"/>
        <end position="270"/>
    </location>
</feature>
<evidence type="ECO:0000313" key="3">
    <source>
        <dbReference type="EMBL" id="MEO1766994.1"/>
    </source>
</evidence>